<dbReference type="RefSeq" id="WP_187149927.1">
    <property type="nucleotide sequence ID" value="NZ_LWUJ01000010.1"/>
</dbReference>
<evidence type="ECO:0000313" key="1">
    <source>
        <dbReference type="EMBL" id="OAL10691.1"/>
    </source>
</evidence>
<gene>
    <name evidence="1" type="ORF">A6V39_01305</name>
</gene>
<sequence length="225" mass="25157">MTLTTKVGGGALIASSLAGLGVAGGRQLRQEDPSTTQQKTKISTLIADRYDYILLNATSSNEDIKDWETNWNTYQRDNAGQGKDIFDLDGWTPTETKDLKDKLKKKCSLLANTSISKNDNKTYENVTKYCARSVTIADQAKKEKLRILSVENNSGDDFTIFGRRADANGALNEELKALKVNGNHFRAAYKIRDACKTIVATNKKNDEYEDIFKAYKKVCARQPRE</sequence>
<dbReference type="EMBL" id="LWUJ01000010">
    <property type="protein sequence ID" value="OAL10691.1"/>
    <property type="molecule type" value="Genomic_DNA"/>
</dbReference>
<protein>
    <submittedName>
        <fullName evidence="1">Uncharacterized protein</fullName>
    </submittedName>
</protein>
<proteinExistence type="predicted"/>
<accession>A0A1A9QFA1</accession>
<reference evidence="2" key="1">
    <citation type="submission" date="2016-04" db="EMBL/GenBank/DDBJ databases">
        <authorList>
            <person name="Quiroz-Castaneda R.E."/>
            <person name="Martinez-Ocampo F."/>
        </authorList>
    </citation>
    <scope>NUCLEOTIDE SEQUENCE [LARGE SCALE GENOMIC DNA]</scope>
    <source>
        <strain evidence="2">INIFAP01</strain>
    </source>
</reference>
<comment type="caution">
    <text evidence="1">The sequence shown here is derived from an EMBL/GenBank/DDBJ whole genome shotgun (WGS) entry which is preliminary data.</text>
</comment>
<dbReference type="Proteomes" id="UP000077623">
    <property type="component" value="Unassembled WGS sequence"/>
</dbReference>
<dbReference type="STRING" id="432608.A6V39_01305"/>
<evidence type="ECO:0000313" key="2">
    <source>
        <dbReference type="Proteomes" id="UP000077623"/>
    </source>
</evidence>
<keyword evidence="2" id="KW-1185">Reference proteome</keyword>
<name>A0A1A9QFA1_9MOLU</name>
<organism evidence="1 2">
    <name type="scientific">Candidatus Mycoplasma haematobovis</name>
    <dbReference type="NCBI Taxonomy" id="432608"/>
    <lineage>
        <taxon>Bacteria</taxon>
        <taxon>Bacillati</taxon>
        <taxon>Mycoplasmatota</taxon>
        <taxon>Mollicutes</taxon>
        <taxon>Mycoplasmataceae</taxon>
        <taxon>Mycoplasma</taxon>
    </lineage>
</organism>
<dbReference type="AlphaFoldDB" id="A0A1A9QFA1"/>